<keyword evidence="4" id="KW-1185">Reference proteome</keyword>
<gene>
    <name evidence="3" type="ORF">H0H81_007001</name>
</gene>
<dbReference type="AlphaFoldDB" id="A0A9P7FRB5"/>
<dbReference type="PANTHER" id="PTHR33840:SF2">
    <property type="entry name" value="TLE1 PHOSPHOLIPASE DOMAIN-CONTAINING PROTEIN"/>
    <property type="match status" value="1"/>
</dbReference>
<dbReference type="EMBL" id="JABCKI010005898">
    <property type="protein sequence ID" value="KAG5636743.1"/>
    <property type="molecule type" value="Genomic_DNA"/>
</dbReference>
<proteinExistence type="predicted"/>
<reference evidence="3" key="2">
    <citation type="submission" date="2021-10" db="EMBL/GenBank/DDBJ databases">
        <title>Phylogenomics reveals ancestral predisposition of the termite-cultivated fungus Termitomyces towards a domesticated lifestyle.</title>
        <authorList>
            <person name="Auxier B."/>
            <person name="Grum-Grzhimaylo A."/>
            <person name="Cardenas M.E."/>
            <person name="Lodge J.D."/>
            <person name="Laessoe T."/>
            <person name="Pedersen O."/>
            <person name="Smith M.E."/>
            <person name="Kuyper T.W."/>
            <person name="Franco-Molano E.A."/>
            <person name="Baroni T.J."/>
            <person name="Aanen D.K."/>
        </authorList>
    </citation>
    <scope>NUCLEOTIDE SEQUENCE</scope>
    <source>
        <strain evidence="3">D49</strain>
    </source>
</reference>
<dbReference type="PANTHER" id="PTHR33840">
    <property type="match status" value="1"/>
</dbReference>
<dbReference type="Pfam" id="PF09994">
    <property type="entry name" value="T6SS_Tle1-like_cat"/>
    <property type="match status" value="1"/>
</dbReference>
<evidence type="ECO:0000313" key="4">
    <source>
        <dbReference type="Proteomes" id="UP000717328"/>
    </source>
</evidence>
<name>A0A9P7FRB5_9AGAR</name>
<dbReference type="Proteomes" id="UP000717328">
    <property type="component" value="Unassembled WGS sequence"/>
</dbReference>
<comment type="caution">
    <text evidence="3">The sequence shown here is derived from an EMBL/GenBank/DDBJ whole genome shotgun (WGS) entry which is preliminary data.</text>
</comment>
<evidence type="ECO:0000313" key="3">
    <source>
        <dbReference type="EMBL" id="KAG5636743.1"/>
    </source>
</evidence>
<reference evidence="3" key="1">
    <citation type="submission" date="2021-02" db="EMBL/GenBank/DDBJ databases">
        <authorList>
            <person name="Nieuwenhuis M."/>
            <person name="Van De Peppel L.J.J."/>
        </authorList>
    </citation>
    <scope>NUCLEOTIDE SEQUENCE</scope>
    <source>
        <strain evidence="3">D49</strain>
    </source>
</reference>
<protein>
    <recommendedName>
        <fullName evidence="2">T6SS Phospholipase effector Tle1-like catalytic domain-containing protein</fullName>
    </recommendedName>
</protein>
<dbReference type="OrthoDB" id="3162439at2759"/>
<organism evidence="3 4">
    <name type="scientific">Sphagnurus paluster</name>
    <dbReference type="NCBI Taxonomy" id="117069"/>
    <lineage>
        <taxon>Eukaryota</taxon>
        <taxon>Fungi</taxon>
        <taxon>Dikarya</taxon>
        <taxon>Basidiomycota</taxon>
        <taxon>Agaricomycotina</taxon>
        <taxon>Agaricomycetes</taxon>
        <taxon>Agaricomycetidae</taxon>
        <taxon>Agaricales</taxon>
        <taxon>Tricholomatineae</taxon>
        <taxon>Lyophyllaceae</taxon>
        <taxon>Sphagnurus</taxon>
    </lineage>
</organism>
<sequence>MSSGVPQVGLLSACNHQQVPFAYKMYSRVDDLGWKQSNAFKEAFSVDVTIEFFGVGDTVVSVGLIPHRLPFTTSNKIVRTLRHAVSLDERRAKFKANLWNCPTAKEATLGVEGQKPDAPQKSKVKSNSLNNKVEAREEDVGGGSVENGTPNILARISLRWMIRECFKAETGIMFVSDSLREVGLDPGSLYPYVLPRPPSLSAQSATIQLMASATPAHQQVGSVGTLVDIHVSEEEHELRDALSPIYDQLSLSWLWWSLELLPMKQRFQKSDNSWGSYMGANLGRGRFIPRQKKGAIKVHRSVKLRMDAQYPDGTKYKPQASFDTALAMGNLRWVD</sequence>
<feature type="domain" description="T6SS Phospholipase effector Tle1-like catalytic" evidence="2">
    <location>
        <begin position="7"/>
        <end position="164"/>
    </location>
</feature>
<evidence type="ECO:0000256" key="1">
    <source>
        <dbReference type="SAM" id="MobiDB-lite"/>
    </source>
</evidence>
<evidence type="ECO:0000259" key="2">
    <source>
        <dbReference type="Pfam" id="PF09994"/>
    </source>
</evidence>
<accession>A0A9P7FRB5</accession>
<dbReference type="InterPro" id="IPR018712">
    <property type="entry name" value="Tle1-like_cat"/>
</dbReference>
<feature type="region of interest" description="Disordered" evidence="1">
    <location>
        <begin position="110"/>
        <end position="143"/>
    </location>
</feature>